<comment type="caution">
    <text evidence="1">The sequence shown here is derived from an EMBL/GenBank/DDBJ whole genome shotgun (WGS) entry which is preliminary data.</text>
</comment>
<dbReference type="AlphaFoldDB" id="A0A7C9PMY5"/>
<protein>
    <submittedName>
        <fullName evidence="1">Uncharacterized protein</fullName>
    </submittedName>
</protein>
<reference evidence="1 2" key="1">
    <citation type="journal article" date="2014" name="Int. J. Syst. Evol. Microbiol.">
        <title>Description of Galbitalea soli gen. nov., sp. nov., and Frondihabitans sucicola sp. nov.</title>
        <authorList>
            <person name="Kim S.J."/>
            <person name="Lim J.M."/>
            <person name="Ahn J.H."/>
            <person name="Weon H.Y."/>
            <person name="Hamada M."/>
            <person name="Suzuki K."/>
            <person name="Ahn T.Y."/>
            <person name="Kwon S.W."/>
        </authorList>
    </citation>
    <scope>NUCLEOTIDE SEQUENCE [LARGE SCALE GENOMIC DNA]</scope>
    <source>
        <strain evidence="1 2">NBRC 108727</strain>
    </source>
</reference>
<dbReference type="Proteomes" id="UP000479756">
    <property type="component" value="Unassembled WGS sequence"/>
</dbReference>
<evidence type="ECO:0000313" key="2">
    <source>
        <dbReference type="Proteomes" id="UP000479756"/>
    </source>
</evidence>
<sequence length="100" mass="10818">MSKKIDSALKDLLKALKKHGEIVGDRHVSLKRSQRATVKLRAAATAYAAAVHAKTGLENPFSDLLDPTLDHETIESLAAERDKIALSLTGPIPQQHSQAL</sequence>
<dbReference type="EMBL" id="JAAGWZ010000002">
    <property type="protein sequence ID" value="NEM91147.1"/>
    <property type="molecule type" value="Genomic_DNA"/>
</dbReference>
<accession>A0A7C9PMY5</accession>
<evidence type="ECO:0000313" key="1">
    <source>
        <dbReference type="EMBL" id="NEM91147.1"/>
    </source>
</evidence>
<keyword evidence="2" id="KW-1185">Reference proteome</keyword>
<organism evidence="1 2">
    <name type="scientific">Galbitalea soli</name>
    <dbReference type="NCBI Taxonomy" id="1268042"/>
    <lineage>
        <taxon>Bacteria</taxon>
        <taxon>Bacillati</taxon>
        <taxon>Actinomycetota</taxon>
        <taxon>Actinomycetes</taxon>
        <taxon>Micrococcales</taxon>
        <taxon>Microbacteriaceae</taxon>
        <taxon>Galbitalea</taxon>
    </lineage>
</organism>
<name>A0A7C9PMY5_9MICO</name>
<dbReference type="RefSeq" id="WP_163472830.1">
    <property type="nucleotide sequence ID" value="NZ_JAAGWZ010000002.1"/>
</dbReference>
<proteinExistence type="predicted"/>
<gene>
    <name evidence="1" type="ORF">G3T37_07230</name>
</gene>